<name>A0A411YBC4_9ACTN</name>
<dbReference type="AlphaFoldDB" id="A0A411YBC4"/>
<dbReference type="Proteomes" id="UP000291469">
    <property type="component" value="Chromosome"/>
</dbReference>
<dbReference type="GO" id="GO:0016787">
    <property type="term" value="F:hydrolase activity"/>
    <property type="evidence" value="ECO:0007669"/>
    <property type="project" value="UniProtKB-KW"/>
</dbReference>
<evidence type="ECO:0000313" key="3">
    <source>
        <dbReference type="Proteomes" id="UP000291469"/>
    </source>
</evidence>
<feature type="domain" description="AB hydrolase-1" evidence="1">
    <location>
        <begin position="97"/>
        <end position="170"/>
    </location>
</feature>
<dbReference type="SUPFAM" id="SSF53474">
    <property type="entry name" value="alpha/beta-Hydrolases"/>
    <property type="match status" value="1"/>
</dbReference>
<keyword evidence="2" id="KW-0378">Hydrolase</keyword>
<gene>
    <name evidence="2" type="ORF">ER308_02210</name>
</gene>
<proteinExistence type="predicted"/>
<dbReference type="InterPro" id="IPR000073">
    <property type="entry name" value="AB_hydrolase_1"/>
</dbReference>
<organism evidence="2 3">
    <name type="scientific">Egibacter rhizosphaerae</name>
    <dbReference type="NCBI Taxonomy" id="1670831"/>
    <lineage>
        <taxon>Bacteria</taxon>
        <taxon>Bacillati</taxon>
        <taxon>Actinomycetota</taxon>
        <taxon>Nitriliruptoria</taxon>
        <taxon>Egibacterales</taxon>
        <taxon>Egibacteraceae</taxon>
        <taxon>Egibacter</taxon>
    </lineage>
</organism>
<dbReference type="EMBL" id="CP036402">
    <property type="protein sequence ID" value="QBI18496.1"/>
    <property type="molecule type" value="Genomic_DNA"/>
</dbReference>
<protein>
    <submittedName>
        <fullName evidence="2">Alpha/beta fold hydrolase</fullName>
    </submittedName>
</protein>
<evidence type="ECO:0000259" key="1">
    <source>
        <dbReference type="Pfam" id="PF00561"/>
    </source>
</evidence>
<sequence length="199" mass="21137">MGRSRRRRWVHRGALRLGAEPGCAGRPGRRVVGGRGPQLPLEPPCVTPSHTKETVCSDPALECPELPALEAQDPAADIEGALGECRDRLAGDGVDLDAFHHLANARDVDVVRRALGYDRLNLQGGSYGTQVALLAAERSPETIRSVTLSPPIDPRENWVDGIPAGFARALDRVSAVCADDPACHSAVGDFDAAIAAQPR</sequence>
<evidence type="ECO:0000313" key="2">
    <source>
        <dbReference type="EMBL" id="QBI18496.1"/>
    </source>
</evidence>
<dbReference type="OrthoDB" id="9796770at2"/>
<dbReference type="Pfam" id="PF00561">
    <property type="entry name" value="Abhydrolase_1"/>
    <property type="match status" value="1"/>
</dbReference>
<dbReference type="KEGG" id="erz:ER308_02210"/>
<keyword evidence="3" id="KW-1185">Reference proteome</keyword>
<dbReference type="InterPro" id="IPR029058">
    <property type="entry name" value="AB_hydrolase_fold"/>
</dbReference>
<reference evidence="2 3" key="1">
    <citation type="submission" date="2019-01" db="EMBL/GenBank/DDBJ databases">
        <title>Egibacter rhizosphaerae EGI 80759T.</title>
        <authorList>
            <person name="Chen D.-D."/>
            <person name="Tian Y."/>
            <person name="Jiao J.-Y."/>
            <person name="Zhang X.-T."/>
            <person name="Zhang Y.-G."/>
            <person name="Zhang Y."/>
            <person name="Xiao M."/>
            <person name="Shu W.-S."/>
            <person name="Li W.-J."/>
        </authorList>
    </citation>
    <scope>NUCLEOTIDE SEQUENCE [LARGE SCALE GENOMIC DNA]</scope>
    <source>
        <strain evidence="2 3">EGI 80759</strain>
    </source>
</reference>
<dbReference type="Gene3D" id="3.40.50.1820">
    <property type="entry name" value="alpha/beta hydrolase"/>
    <property type="match status" value="1"/>
</dbReference>
<accession>A0A411YBC4</accession>